<accession>A0A212J421</accession>
<reference evidence="1" key="1">
    <citation type="submission" date="2016-04" db="EMBL/GenBank/DDBJ databases">
        <authorList>
            <person name="Evans L.H."/>
            <person name="Alamgir A."/>
            <person name="Owens N."/>
            <person name="Weber N.D."/>
            <person name="Virtaneva K."/>
            <person name="Barbian K."/>
            <person name="Babar A."/>
            <person name="Rosenke K."/>
        </authorList>
    </citation>
    <scope>NUCLEOTIDE SEQUENCE</scope>
    <source>
        <strain evidence="1">86</strain>
    </source>
</reference>
<organism evidence="1">
    <name type="scientific">uncultured Alphaproteobacteria bacterium</name>
    <dbReference type="NCBI Taxonomy" id="91750"/>
    <lineage>
        <taxon>Bacteria</taxon>
        <taxon>Pseudomonadati</taxon>
        <taxon>Pseudomonadota</taxon>
        <taxon>Alphaproteobacteria</taxon>
        <taxon>environmental samples</taxon>
    </lineage>
</organism>
<gene>
    <name evidence="1" type="ORF">KL86APRO_10481</name>
</gene>
<name>A0A212J421_9PROT</name>
<sequence length="54" mass="6384">MYPWVLQYLRSKVGSDNFISKLLSFLRKQENRANCYIFRLCAKLGRDSHAEGFI</sequence>
<dbReference type="AlphaFoldDB" id="A0A212J421"/>
<evidence type="ECO:0000313" key="1">
    <source>
        <dbReference type="EMBL" id="SBV94193.1"/>
    </source>
</evidence>
<proteinExistence type="predicted"/>
<dbReference type="EMBL" id="FLUO01000001">
    <property type="protein sequence ID" value="SBV94193.1"/>
    <property type="molecule type" value="Genomic_DNA"/>
</dbReference>
<protein>
    <submittedName>
        <fullName evidence="1">Uncharacterized protein</fullName>
    </submittedName>
</protein>